<protein>
    <submittedName>
        <fullName evidence="1">Uncharacterized protein</fullName>
    </submittedName>
</protein>
<organism evidence="1 2">
    <name type="scientific">Populus alba x Populus x berolinensis</name>
    <dbReference type="NCBI Taxonomy" id="444605"/>
    <lineage>
        <taxon>Eukaryota</taxon>
        <taxon>Viridiplantae</taxon>
        <taxon>Streptophyta</taxon>
        <taxon>Embryophyta</taxon>
        <taxon>Tracheophyta</taxon>
        <taxon>Spermatophyta</taxon>
        <taxon>Magnoliopsida</taxon>
        <taxon>eudicotyledons</taxon>
        <taxon>Gunneridae</taxon>
        <taxon>Pentapetalae</taxon>
        <taxon>rosids</taxon>
        <taxon>fabids</taxon>
        <taxon>Malpighiales</taxon>
        <taxon>Salicaceae</taxon>
        <taxon>Saliceae</taxon>
        <taxon>Populus</taxon>
    </lineage>
</organism>
<dbReference type="Proteomes" id="UP001164929">
    <property type="component" value="Chromosome 11"/>
</dbReference>
<evidence type="ECO:0000313" key="2">
    <source>
        <dbReference type="Proteomes" id="UP001164929"/>
    </source>
</evidence>
<accession>A0AAD6Q672</accession>
<proteinExistence type="predicted"/>
<dbReference type="EMBL" id="JAQIZT010000011">
    <property type="protein sequence ID" value="KAJ6980619.1"/>
    <property type="molecule type" value="Genomic_DNA"/>
</dbReference>
<gene>
    <name evidence="1" type="ORF">NC653_028429</name>
</gene>
<keyword evidence="2" id="KW-1185">Reference proteome</keyword>
<evidence type="ECO:0000313" key="1">
    <source>
        <dbReference type="EMBL" id="KAJ6980619.1"/>
    </source>
</evidence>
<comment type="caution">
    <text evidence="1">The sequence shown here is derived from an EMBL/GenBank/DDBJ whole genome shotgun (WGS) entry which is preliminary data.</text>
</comment>
<sequence length="83" mass="9276">MEKLCLHGFYGERLDVGGTRGFAIWGSSAQSFIVYAMARHDEEGSSIGWFLSPYSVEDYGSFPRGGFPLEARLFNLFSMQPLS</sequence>
<name>A0AAD6Q672_9ROSI</name>
<reference evidence="1" key="1">
    <citation type="journal article" date="2023" name="Mol. Ecol. Resour.">
        <title>Chromosome-level genome assembly of a triploid poplar Populus alba 'Berolinensis'.</title>
        <authorList>
            <person name="Chen S."/>
            <person name="Yu Y."/>
            <person name="Wang X."/>
            <person name="Wang S."/>
            <person name="Zhang T."/>
            <person name="Zhou Y."/>
            <person name="He R."/>
            <person name="Meng N."/>
            <person name="Wang Y."/>
            <person name="Liu W."/>
            <person name="Liu Z."/>
            <person name="Liu J."/>
            <person name="Guo Q."/>
            <person name="Huang H."/>
            <person name="Sederoff R.R."/>
            <person name="Wang G."/>
            <person name="Qu G."/>
            <person name="Chen S."/>
        </authorList>
    </citation>
    <scope>NUCLEOTIDE SEQUENCE</scope>
    <source>
        <strain evidence="1">SC-2020</strain>
    </source>
</reference>
<dbReference type="AlphaFoldDB" id="A0AAD6Q672"/>